<dbReference type="InterPro" id="IPR023795">
    <property type="entry name" value="Serpin_CS"/>
</dbReference>
<dbReference type="CDD" id="cd02043">
    <property type="entry name" value="serpinP_plants"/>
    <property type="match status" value="1"/>
</dbReference>
<dbReference type="InterPro" id="IPR042178">
    <property type="entry name" value="Serpin_sf_1"/>
</dbReference>
<dbReference type="PROSITE" id="PS00284">
    <property type="entry name" value="SERPIN"/>
    <property type="match status" value="1"/>
</dbReference>
<dbReference type="SMART" id="SM00093">
    <property type="entry name" value="SERPIN"/>
    <property type="match status" value="1"/>
</dbReference>
<comment type="similarity">
    <text evidence="1 2">Belongs to the serpin family.</text>
</comment>
<evidence type="ECO:0000313" key="4">
    <source>
        <dbReference type="EMBL" id="CAA7061259.1"/>
    </source>
</evidence>
<dbReference type="OrthoDB" id="671595at2759"/>
<dbReference type="Proteomes" id="UP000467841">
    <property type="component" value="Unassembled WGS sequence"/>
</dbReference>
<dbReference type="InterPro" id="IPR023796">
    <property type="entry name" value="Serpin_dom"/>
</dbReference>
<dbReference type="GO" id="GO:0004867">
    <property type="term" value="F:serine-type endopeptidase inhibitor activity"/>
    <property type="evidence" value="ECO:0007669"/>
    <property type="project" value="InterPro"/>
</dbReference>
<dbReference type="Gene3D" id="3.30.497.10">
    <property type="entry name" value="Antithrombin, subunit I, domain 2"/>
    <property type="match status" value="1"/>
</dbReference>
<dbReference type="GO" id="GO:0005615">
    <property type="term" value="C:extracellular space"/>
    <property type="evidence" value="ECO:0007669"/>
    <property type="project" value="InterPro"/>
</dbReference>
<dbReference type="InterPro" id="IPR036186">
    <property type="entry name" value="Serpin_sf"/>
</dbReference>
<proteinExistence type="inferred from homology"/>
<sequence>MDVRNSMKKQNDVAMILFSHVVSLAAKGNIVFSPASINSAITMHAAGPEGESIANEVVSYLRSSSIDELKAVFQEISSVVFADHSTSGSPKITTANGLWIEKSLPIDPKFQDLFENFFKAIYAPVDFRSKAEEVRSRVNAFVERHTNNLIKDLLPPGSVTGATNMIYGNALYFKGAWKTPFDKYCTRDRKFHLLNGGSVSVPFMSSGCDQYVRAYEGFKVLKLPYRQGPNDTNREFSMYFYLPDEKDGLDNLLEKVASIPGFVDGHIPSYEVEVAEFRIPKFKILFGFSATSVLGRLGLRSLSLYHKACVEIDEEGAEAAAATCDEHMGCSLYWEPPKKISFVADHPFLFFIREDNTGTVLFAGQILDPSKSY</sequence>
<reference evidence="4" key="1">
    <citation type="submission" date="2020-01" db="EMBL/GenBank/DDBJ databases">
        <authorList>
            <person name="Mishra B."/>
        </authorList>
    </citation>
    <scope>NUCLEOTIDE SEQUENCE [LARGE SCALE GENOMIC DNA]</scope>
</reference>
<dbReference type="InterPro" id="IPR000215">
    <property type="entry name" value="Serpin_fam"/>
</dbReference>
<accession>A0A6D2L661</accession>
<dbReference type="PANTHER" id="PTHR11461:SF321">
    <property type="entry name" value="SERPIN-Z1"/>
    <property type="match status" value="1"/>
</dbReference>
<dbReference type="Gene3D" id="2.30.39.10">
    <property type="entry name" value="Alpha-1-antitrypsin, domain 1"/>
    <property type="match status" value="1"/>
</dbReference>
<comment type="caution">
    <text evidence="4">The sequence shown here is derived from an EMBL/GenBank/DDBJ whole genome shotgun (WGS) entry which is preliminary data.</text>
</comment>
<dbReference type="EMBL" id="CACVBM020001862">
    <property type="protein sequence ID" value="CAA7061259.1"/>
    <property type="molecule type" value="Genomic_DNA"/>
</dbReference>
<gene>
    <name evidence="4" type="ORF">MERR_LOCUS48495</name>
</gene>
<dbReference type="PANTHER" id="PTHR11461">
    <property type="entry name" value="SERINE PROTEASE INHIBITOR, SERPIN"/>
    <property type="match status" value="1"/>
</dbReference>
<dbReference type="SUPFAM" id="SSF56574">
    <property type="entry name" value="Serpins"/>
    <property type="match status" value="1"/>
</dbReference>
<keyword evidence="5" id="KW-1185">Reference proteome</keyword>
<evidence type="ECO:0000259" key="3">
    <source>
        <dbReference type="SMART" id="SM00093"/>
    </source>
</evidence>
<evidence type="ECO:0000256" key="1">
    <source>
        <dbReference type="ARBA" id="ARBA00009500"/>
    </source>
</evidence>
<dbReference type="Pfam" id="PF00079">
    <property type="entry name" value="Serpin"/>
    <property type="match status" value="2"/>
</dbReference>
<name>A0A6D2L661_9BRAS</name>
<evidence type="ECO:0000256" key="2">
    <source>
        <dbReference type="RuleBase" id="RU000411"/>
    </source>
</evidence>
<protein>
    <recommendedName>
        <fullName evidence="3">Serpin domain-containing protein</fullName>
    </recommendedName>
</protein>
<dbReference type="InterPro" id="IPR042185">
    <property type="entry name" value="Serpin_sf_2"/>
</dbReference>
<organism evidence="4 5">
    <name type="scientific">Microthlaspi erraticum</name>
    <dbReference type="NCBI Taxonomy" id="1685480"/>
    <lineage>
        <taxon>Eukaryota</taxon>
        <taxon>Viridiplantae</taxon>
        <taxon>Streptophyta</taxon>
        <taxon>Embryophyta</taxon>
        <taxon>Tracheophyta</taxon>
        <taxon>Spermatophyta</taxon>
        <taxon>Magnoliopsida</taxon>
        <taxon>eudicotyledons</taxon>
        <taxon>Gunneridae</taxon>
        <taxon>Pentapetalae</taxon>
        <taxon>rosids</taxon>
        <taxon>malvids</taxon>
        <taxon>Brassicales</taxon>
        <taxon>Brassicaceae</taxon>
        <taxon>Coluteocarpeae</taxon>
        <taxon>Microthlaspi</taxon>
    </lineage>
</organism>
<feature type="domain" description="Serpin" evidence="3">
    <location>
        <begin position="15"/>
        <end position="369"/>
    </location>
</feature>
<evidence type="ECO:0000313" key="5">
    <source>
        <dbReference type="Proteomes" id="UP000467841"/>
    </source>
</evidence>
<dbReference type="AlphaFoldDB" id="A0A6D2L661"/>